<dbReference type="Gene3D" id="3.30.230.70">
    <property type="entry name" value="GHMP Kinase, N-terminal domain"/>
    <property type="match status" value="1"/>
</dbReference>
<dbReference type="GO" id="GO:0000176">
    <property type="term" value="C:nuclear exosome (RNase complex)"/>
    <property type="evidence" value="ECO:0007669"/>
    <property type="project" value="TreeGrafter"/>
</dbReference>
<keyword evidence="4" id="KW-0963">Cytoplasm</keyword>
<evidence type="ECO:0000313" key="9">
    <source>
        <dbReference type="EMBL" id="OEH77397.1"/>
    </source>
</evidence>
<proteinExistence type="inferred from homology"/>
<dbReference type="GO" id="GO:0000177">
    <property type="term" value="C:cytoplasmic exosome (RNase complex)"/>
    <property type="evidence" value="ECO:0007669"/>
    <property type="project" value="TreeGrafter"/>
</dbReference>
<dbReference type="InterPro" id="IPR050590">
    <property type="entry name" value="Exosome_comp_Rrp42_subfam"/>
</dbReference>
<name>A0A1D3D1T2_9EIME</name>
<dbReference type="VEuPathDB" id="ToxoDB:cyc_02213"/>
<dbReference type="GO" id="GO:0016075">
    <property type="term" value="P:rRNA catabolic process"/>
    <property type="evidence" value="ECO:0007669"/>
    <property type="project" value="TreeGrafter"/>
</dbReference>
<dbReference type="GO" id="GO:0071035">
    <property type="term" value="P:nuclear polyadenylation-dependent rRNA catabolic process"/>
    <property type="evidence" value="ECO:0007669"/>
    <property type="project" value="TreeGrafter"/>
</dbReference>
<dbReference type="GO" id="GO:0034475">
    <property type="term" value="P:U4 snRNA 3'-end processing"/>
    <property type="evidence" value="ECO:0007669"/>
    <property type="project" value="TreeGrafter"/>
</dbReference>
<dbReference type="PANTHER" id="PTHR11097">
    <property type="entry name" value="EXOSOME COMPLEX EXONUCLEASE RIBOSOMAL RNA PROCESSING PROTEIN"/>
    <property type="match status" value="1"/>
</dbReference>
<reference evidence="9 10" key="1">
    <citation type="journal article" date="2016" name="BMC Genomics">
        <title>Comparative genomics reveals Cyclospora cayetanensis possesses coccidia-like metabolism and invasion components but unique surface antigens.</title>
        <authorList>
            <person name="Liu S."/>
            <person name="Wang L."/>
            <person name="Zheng H."/>
            <person name="Xu Z."/>
            <person name="Roellig D.M."/>
            <person name="Li N."/>
            <person name="Frace M.A."/>
            <person name="Tang K."/>
            <person name="Arrowood M.J."/>
            <person name="Moss D.M."/>
            <person name="Zhang L."/>
            <person name="Feng Y."/>
            <person name="Xiao L."/>
        </authorList>
    </citation>
    <scope>NUCLEOTIDE SEQUENCE [LARGE SCALE GENOMIC DNA]</scope>
    <source>
        <strain evidence="9 10">CHN_HEN01</strain>
    </source>
</reference>
<dbReference type="OrthoDB" id="10501580at2759"/>
<comment type="caution">
    <text evidence="9">The sequence shown here is derived from an EMBL/GenBank/DDBJ whole genome shotgun (WGS) entry which is preliminary data.</text>
</comment>
<organism evidence="9 10">
    <name type="scientific">Cyclospora cayetanensis</name>
    <dbReference type="NCBI Taxonomy" id="88456"/>
    <lineage>
        <taxon>Eukaryota</taxon>
        <taxon>Sar</taxon>
        <taxon>Alveolata</taxon>
        <taxon>Apicomplexa</taxon>
        <taxon>Conoidasida</taxon>
        <taxon>Coccidia</taxon>
        <taxon>Eucoccidiorida</taxon>
        <taxon>Eimeriorina</taxon>
        <taxon>Eimeriidae</taxon>
        <taxon>Cyclospora</taxon>
    </lineage>
</organism>
<comment type="similarity">
    <text evidence="3">Belongs to the RNase PH family.</text>
</comment>
<dbReference type="InterPro" id="IPR027408">
    <property type="entry name" value="PNPase/RNase_PH_dom_sf"/>
</dbReference>
<dbReference type="GO" id="GO:0005730">
    <property type="term" value="C:nucleolus"/>
    <property type="evidence" value="ECO:0007669"/>
    <property type="project" value="UniProtKB-SubCell"/>
</dbReference>
<sequence length="341" mass="36258">MGDCELLRRACPRSFIAPFLQRRVRPDGRRPSEVRSAEIVAGGPYEGARQSEGCPGSAPPRPPLAAAHASSSVRAGADWWFAAVECKLGPPVPLPPRNGSPHGECGSGGRVVVVVDMPRICGCSQDDTVGTSREVSRHLTALLNDPSVFDCGQLQFPGHPAAAVEADPGCGDNHNNSSSSIKFYWHLEVRVVCLQFGGSLFRAPTLAAVAALGALRIPDVEWDPQKKWWSLLPPSSDLREDQTGEGGELVVVRGHKVVLHALPVCVTACQVLHNTWVIDPTQEERQLGPLVGLVSPAQGAPLSVHKLQGGPLDALLLQQLQLAAASAIDETRNQLAKAILG</sequence>
<evidence type="ECO:0000256" key="7">
    <source>
        <dbReference type="ARBA" id="ARBA00022884"/>
    </source>
</evidence>
<evidence type="ECO:0000256" key="2">
    <source>
        <dbReference type="ARBA" id="ARBA00004604"/>
    </source>
</evidence>
<dbReference type="GO" id="GO:0034476">
    <property type="term" value="P:U5 snRNA 3'-end processing"/>
    <property type="evidence" value="ECO:0007669"/>
    <property type="project" value="TreeGrafter"/>
</dbReference>
<dbReference type="InterPro" id="IPR020568">
    <property type="entry name" value="Ribosomal_Su5_D2-typ_SF"/>
</dbReference>
<keyword evidence="7" id="KW-0694">RNA-binding</keyword>
<evidence type="ECO:0000313" key="10">
    <source>
        <dbReference type="Proteomes" id="UP000095192"/>
    </source>
</evidence>
<protein>
    <submittedName>
        <fullName evidence="9">Uncharacterized protein</fullName>
    </submittedName>
</protein>
<evidence type="ECO:0000256" key="1">
    <source>
        <dbReference type="ARBA" id="ARBA00004496"/>
    </source>
</evidence>
<dbReference type="GeneID" id="34619097"/>
<dbReference type="SUPFAM" id="SSF55666">
    <property type="entry name" value="Ribonuclease PH domain 2-like"/>
    <property type="match status" value="1"/>
</dbReference>
<accession>A0A1D3D1T2</accession>
<evidence type="ECO:0000256" key="5">
    <source>
        <dbReference type="ARBA" id="ARBA00022552"/>
    </source>
</evidence>
<comment type="subcellular location">
    <subcellularLocation>
        <location evidence="1">Cytoplasm</location>
    </subcellularLocation>
    <subcellularLocation>
        <location evidence="2">Nucleus</location>
        <location evidence="2">Nucleolus</location>
    </subcellularLocation>
</comment>
<dbReference type="GO" id="GO:0000467">
    <property type="term" value="P:exonucleolytic trimming to generate mature 3'-end of 5.8S rRNA from tricistronic rRNA transcript (SSU-rRNA, 5.8S rRNA, LSU-rRNA)"/>
    <property type="evidence" value="ECO:0007669"/>
    <property type="project" value="TreeGrafter"/>
</dbReference>
<dbReference type="InterPro" id="IPR036345">
    <property type="entry name" value="ExoRNase_PH_dom2_sf"/>
</dbReference>
<dbReference type="PANTHER" id="PTHR11097:SF9">
    <property type="entry name" value="EXOSOME COMPLEX COMPONENT RRP43"/>
    <property type="match status" value="1"/>
</dbReference>
<dbReference type="GO" id="GO:0071038">
    <property type="term" value="P:TRAMP-dependent tRNA surveillance pathway"/>
    <property type="evidence" value="ECO:0007669"/>
    <property type="project" value="TreeGrafter"/>
</dbReference>
<evidence type="ECO:0000256" key="8">
    <source>
        <dbReference type="ARBA" id="ARBA00023242"/>
    </source>
</evidence>
<keyword evidence="10" id="KW-1185">Reference proteome</keyword>
<evidence type="ECO:0000256" key="6">
    <source>
        <dbReference type="ARBA" id="ARBA00022835"/>
    </source>
</evidence>
<dbReference type="GO" id="GO:0071028">
    <property type="term" value="P:nuclear mRNA surveillance"/>
    <property type="evidence" value="ECO:0007669"/>
    <property type="project" value="TreeGrafter"/>
</dbReference>
<keyword evidence="8" id="KW-0539">Nucleus</keyword>
<dbReference type="GO" id="GO:0035925">
    <property type="term" value="F:mRNA 3'-UTR AU-rich region binding"/>
    <property type="evidence" value="ECO:0007669"/>
    <property type="project" value="TreeGrafter"/>
</dbReference>
<dbReference type="VEuPathDB" id="ToxoDB:LOC34619097"/>
<dbReference type="EMBL" id="JROU02001104">
    <property type="protein sequence ID" value="OEH77397.1"/>
    <property type="molecule type" value="Genomic_DNA"/>
</dbReference>
<dbReference type="SUPFAM" id="SSF54211">
    <property type="entry name" value="Ribosomal protein S5 domain 2-like"/>
    <property type="match status" value="1"/>
</dbReference>
<gene>
    <name evidence="9" type="ORF">cyc_02213</name>
</gene>
<keyword evidence="5" id="KW-0698">rRNA processing</keyword>
<dbReference type="Proteomes" id="UP000095192">
    <property type="component" value="Unassembled WGS sequence"/>
</dbReference>
<dbReference type="GO" id="GO:0034473">
    <property type="term" value="P:U1 snRNA 3'-end processing"/>
    <property type="evidence" value="ECO:0007669"/>
    <property type="project" value="TreeGrafter"/>
</dbReference>
<evidence type="ECO:0000256" key="4">
    <source>
        <dbReference type="ARBA" id="ARBA00022490"/>
    </source>
</evidence>
<keyword evidence="6" id="KW-0271">Exosome</keyword>
<dbReference type="AlphaFoldDB" id="A0A1D3D1T2"/>
<evidence type="ECO:0000256" key="3">
    <source>
        <dbReference type="ARBA" id="ARBA00006678"/>
    </source>
</evidence>